<dbReference type="PROSITE" id="PS51698">
    <property type="entry name" value="U_BOX"/>
    <property type="match status" value="1"/>
</dbReference>
<evidence type="ECO:0000313" key="4">
    <source>
        <dbReference type="Proteomes" id="UP000198406"/>
    </source>
</evidence>
<dbReference type="Proteomes" id="UP000198406">
    <property type="component" value="Unassembled WGS sequence"/>
</dbReference>
<feature type="domain" description="U-box" evidence="2">
    <location>
        <begin position="20"/>
        <end position="93"/>
    </location>
</feature>
<dbReference type="SMART" id="SM00504">
    <property type="entry name" value="Ubox"/>
    <property type="match status" value="1"/>
</dbReference>
<proteinExistence type="predicted"/>
<accession>A0A1Z5JR51</accession>
<dbReference type="Gene3D" id="3.30.40.10">
    <property type="entry name" value="Zinc/RING finger domain, C3HC4 (zinc finger)"/>
    <property type="match status" value="1"/>
</dbReference>
<dbReference type="InterPro" id="IPR003613">
    <property type="entry name" value="Ubox_domain"/>
</dbReference>
<reference evidence="3 4" key="1">
    <citation type="journal article" date="2015" name="Plant Cell">
        <title>Oil accumulation by the oleaginous diatom Fistulifera solaris as revealed by the genome and transcriptome.</title>
        <authorList>
            <person name="Tanaka T."/>
            <person name="Maeda Y."/>
            <person name="Veluchamy A."/>
            <person name="Tanaka M."/>
            <person name="Abida H."/>
            <person name="Marechal E."/>
            <person name="Bowler C."/>
            <person name="Muto M."/>
            <person name="Sunaga Y."/>
            <person name="Tanaka M."/>
            <person name="Yoshino T."/>
            <person name="Taniguchi T."/>
            <person name="Fukuda Y."/>
            <person name="Nemoto M."/>
            <person name="Matsumoto M."/>
            <person name="Wong P.S."/>
            <person name="Aburatani S."/>
            <person name="Fujibuchi W."/>
        </authorList>
    </citation>
    <scope>NUCLEOTIDE SEQUENCE [LARGE SCALE GENOMIC DNA]</scope>
    <source>
        <strain evidence="3 4">JPCC DA0580</strain>
    </source>
</reference>
<evidence type="ECO:0000256" key="1">
    <source>
        <dbReference type="SAM" id="MobiDB-lite"/>
    </source>
</evidence>
<evidence type="ECO:0000259" key="2">
    <source>
        <dbReference type="PROSITE" id="PS51698"/>
    </source>
</evidence>
<dbReference type="EMBL" id="BDSP01000103">
    <property type="protein sequence ID" value="GAX16332.1"/>
    <property type="molecule type" value="Genomic_DNA"/>
</dbReference>
<keyword evidence="4" id="KW-1185">Reference proteome</keyword>
<dbReference type="GO" id="GO:0061630">
    <property type="term" value="F:ubiquitin protein ligase activity"/>
    <property type="evidence" value="ECO:0007669"/>
    <property type="project" value="InterPro"/>
</dbReference>
<dbReference type="InParanoid" id="A0A1Z5JR51"/>
<comment type="caution">
    <text evidence="3">The sequence shown here is derived from an EMBL/GenBank/DDBJ whole genome shotgun (WGS) entry which is preliminary data.</text>
</comment>
<dbReference type="Pfam" id="PF04564">
    <property type="entry name" value="U-box"/>
    <property type="match status" value="1"/>
</dbReference>
<dbReference type="PANTHER" id="PTHR22849">
    <property type="entry name" value="WDSAM1 PROTEIN"/>
    <property type="match status" value="1"/>
</dbReference>
<dbReference type="InterPro" id="IPR045185">
    <property type="entry name" value="PUB22/23/24-like"/>
</dbReference>
<dbReference type="CDD" id="cd16655">
    <property type="entry name" value="RING-Ubox_WDSUB1-like"/>
    <property type="match status" value="1"/>
</dbReference>
<feature type="compositionally biased region" description="Polar residues" evidence="1">
    <location>
        <begin position="138"/>
        <end position="150"/>
    </location>
</feature>
<protein>
    <recommendedName>
        <fullName evidence="2">U-box domain-containing protein</fullName>
    </recommendedName>
</protein>
<organism evidence="3 4">
    <name type="scientific">Fistulifera solaris</name>
    <name type="common">Oleaginous diatom</name>
    <dbReference type="NCBI Taxonomy" id="1519565"/>
    <lineage>
        <taxon>Eukaryota</taxon>
        <taxon>Sar</taxon>
        <taxon>Stramenopiles</taxon>
        <taxon>Ochrophyta</taxon>
        <taxon>Bacillariophyta</taxon>
        <taxon>Bacillariophyceae</taxon>
        <taxon>Bacillariophycidae</taxon>
        <taxon>Naviculales</taxon>
        <taxon>Naviculaceae</taxon>
        <taxon>Fistulifera</taxon>
    </lineage>
</organism>
<name>A0A1Z5JR51_FISSO</name>
<dbReference type="OrthoDB" id="424220at2759"/>
<dbReference type="InterPro" id="IPR013083">
    <property type="entry name" value="Znf_RING/FYVE/PHD"/>
</dbReference>
<dbReference type="AlphaFoldDB" id="A0A1Z5JR51"/>
<sequence>MKTPKSTATAKCFDDKLGLKVPDEFICPITMEVMEFPLMTRTGLNFDRDAILQWIKTNGSCPLTRKPMRPSDLVSNRKLHQDITKWRIQNGLTEEDDDETENSDDSFCLPSDYFTNRATHKQQQKSGSSRRSPFESELPSSSTEKCGSNGSSQRSRRQEYPQRSAVFRKRNADRERTTRGVLRKTLTAALQLIHK</sequence>
<dbReference type="SUPFAM" id="SSF57850">
    <property type="entry name" value="RING/U-box"/>
    <property type="match status" value="1"/>
</dbReference>
<dbReference type="GO" id="GO:0016567">
    <property type="term" value="P:protein ubiquitination"/>
    <property type="evidence" value="ECO:0007669"/>
    <property type="project" value="InterPro"/>
</dbReference>
<feature type="region of interest" description="Disordered" evidence="1">
    <location>
        <begin position="118"/>
        <end position="180"/>
    </location>
</feature>
<gene>
    <name evidence="3" type="ORF">FisN_35Hu035</name>
</gene>
<evidence type="ECO:0000313" key="3">
    <source>
        <dbReference type="EMBL" id="GAX16332.1"/>
    </source>
</evidence>
<dbReference type="PANTHER" id="PTHR22849:SF164">
    <property type="entry name" value="U-BOX DOMAIN-CONTAINING PROTEIN"/>
    <property type="match status" value="1"/>
</dbReference>